<evidence type="ECO:0000256" key="9">
    <source>
        <dbReference type="ARBA" id="ARBA00022691"/>
    </source>
</evidence>
<keyword evidence="8 12" id="KW-0808">Transferase</keyword>
<dbReference type="InterPro" id="IPR046887">
    <property type="entry name" value="RsmE_PUA-like"/>
</dbReference>
<dbReference type="RefSeq" id="WP_013140646.1">
    <property type="nucleotide sequence ID" value="NZ_CP169558.1"/>
</dbReference>
<dbReference type="GO" id="GO:0070042">
    <property type="term" value="F:rRNA (uridine-N3-)-methyltransferase activity"/>
    <property type="evidence" value="ECO:0007669"/>
    <property type="project" value="TreeGrafter"/>
</dbReference>
<comment type="catalytic activity">
    <reaction evidence="11 12">
        <text>uridine(1498) in 16S rRNA + S-adenosyl-L-methionine = N(3)-methyluridine(1498) in 16S rRNA + S-adenosyl-L-homocysteine + H(+)</text>
        <dbReference type="Rhea" id="RHEA:42920"/>
        <dbReference type="Rhea" id="RHEA-COMP:10283"/>
        <dbReference type="Rhea" id="RHEA-COMP:10284"/>
        <dbReference type="ChEBI" id="CHEBI:15378"/>
        <dbReference type="ChEBI" id="CHEBI:57856"/>
        <dbReference type="ChEBI" id="CHEBI:59789"/>
        <dbReference type="ChEBI" id="CHEBI:65315"/>
        <dbReference type="ChEBI" id="CHEBI:74502"/>
        <dbReference type="EC" id="2.1.1.193"/>
    </reaction>
</comment>
<dbReference type="Proteomes" id="UP000181801">
    <property type="component" value="Unassembled WGS sequence"/>
</dbReference>
<comment type="function">
    <text evidence="10 12">Specifically methylates the N3 position of the uracil ring of uridine 1498 (m3U1498) in 16S rRNA. Acts on the fully assembled 30S ribosomal subunit.</text>
</comment>
<evidence type="ECO:0000256" key="6">
    <source>
        <dbReference type="ARBA" id="ARBA00022552"/>
    </source>
</evidence>
<dbReference type="Pfam" id="PF04452">
    <property type="entry name" value="Methyltrans_RNA"/>
    <property type="match status" value="1"/>
</dbReference>
<accession>A0A087BG41</accession>
<name>A0A087BG41_BIFLN</name>
<dbReference type="CDD" id="cd18084">
    <property type="entry name" value="RsmE-like"/>
    <property type="match status" value="1"/>
</dbReference>
<dbReference type="InterPro" id="IPR006700">
    <property type="entry name" value="RsmE"/>
</dbReference>
<evidence type="ECO:0000256" key="7">
    <source>
        <dbReference type="ARBA" id="ARBA00022603"/>
    </source>
</evidence>
<reference evidence="15 17" key="1">
    <citation type="submission" date="2014-03" db="EMBL/GenBank/DDBJ databases">
        <title>Genomics of Bifidobacteria.</title>
        <authorList>
            <person name="Ventura M."/>
            <person name="Milani C."/>
            <person name="Lugli G.A."/>
        </authorList>
    </citation>
    <scope>NUCLEOTIDE SEQUENCE [LARGE SCALE GENOMIC DNA]</scope>
    <source>
        <strain evidence="15 17">LMG 21814</strain>
    </source>
</reference>
<proteinExistence type="inferred from homology"/>
<dbReference type="AlphaFoldDB" id="A0A087BG41"/>
<dbReference type="EMBL" id="JGZA01000015">
    <property type="protein sequence ID" value="KFI69991.1"/>
    <property type="molecule type" value="Genomic_DNA"/>
</dbReference>
<keyword evidence="7 12" id="KW-0489">Methyltransferase</keyword>
<dbReference type="Pfam" id="PF20260">
    <property type="entry name" value="PUA_4"/>
    <property type="match status" value="1"/>
</dbReference>
<evidence type="ECO:0000259" key="14">
    <source>
        <dbReference type="Pfam" id="PF20260"/>
    </source>
</evidence>
<dbReference type="NCBIfam" id="NF008693">
    <property type="entry name" value="PRK11713.2-3"/>
    <property type="match status" value="1"/>
</dbReference>
<dbReference type="SUPFAM" id="SSF75217">
    <property type="entry name" value="alpha/beta knot"/>
    <property type="match status" value="1"/>
</dbReference>
<comment type="similarity">
    <text evidence="2 12">Belongs to the RNA methyltransferase RsmE family.</text>
</comment>
<dbReference type="Gene3D" id="3.40.1280.10">
    <property type="match status" value="1"/>
</dbReference>
<dbReference type="GO" id="GO:0070475">
    <property type="term" value="P:rRNA base methylation"/>
    <property type="evidence" value="ECO:0007669"/>
    <property type="project" value="TreeGrafter"/>
</dbReference>
<evidence type="ECO:0000256" key="11">
    <source>
        <dbReference type="ARBA" id="ARBA00047944"/>
    </source>
</evidence>
<dbReference type="PANTHER" id="PTHR30027">
    <property type="entry name" value="RIBOSOMAL RNA SMALL SUBUNIT METHYLTRANSFERASE E"/>
    <property type="match status" value="1"/>
</dbReference>
<organism evidence="15 17">
    <name type="scientific">Bifidobacterium longum subsp. suis</name>
    <dbReference type="NCBI Taxonomy" id="1695"/>
    <lineage>
        <taxon>Bacteria</taxon>
        <taxon>Bacillati</taxon>
        <taxon>Actinomycetota</taxon>
        <taxon>Actinomycetes</taxon>
        <taxon>Bifidobacteriales</taxon>
        <taxon>Bifidobacteriaceae</taxon>
        <taxon>Bifidobacterium</taxon>
    </lineage>
</organism>
<comment type="caution">
    <text evidence="15">The sequence shown here is derived from an EMBL/GenBank/DDBJ whole genome shotgun (WGS) entry which is preliminary data.</text>
</comment>
<dbReference type="EMBL" id="MOAE01000034">
    <property type="protein sequence ID" value="OIN62972.1"/>
    <property type="molecule type" value="Genomic_DNA"/>
</dbReference>
<evidence type="ECO:0000256" key="4">
    <source>
        <dbReference type="ARBA" id="ARBA00013673"/>
    </source>
</evidence>
<dbReference type="PANTHER" id="PTHR30027:SF3">
    <property type="entry name" value="16S RRNA (URACIL(1498)-N(3))-METHYLTRANSFERASE"/>
    <property type="match status" value="1"/>
</dbReference>
<dbReference type="InterPro" id="IPR029028">
    <property type="entry name" value="Alpha/beta_knot_MTases"/>
</dbReference>
<evidence type="ECO:0000256" key="10">
    <source>
        <dbReference type="ARBA" id="ARBA00025699"/>
    </source>
</evidence>
<feature type="domain" description="Ribosomal RNA small subunit methyltransferase E PUA-like" evidence="14">
    <location>
        <begin position="32"/>
        <end position="75"/>
    </location>
</feature>
<evidence type="ECO:0000256" key="8">
    <source>
        <dbReference type="ARBA" id="ARBA00022679"/>
    </source>
</evidence>
<keyword evidence="5 12" id="KW-0963">Cytoplasm</keyword>
<feature type="domain" description="Ribosomal RNA small subunit methyltransferase E methyltransferase" evidence="13">
    <location>
        <begin position="82"/>
        <end position="257"/>
    </location>
</feature>
<dbReference type="InterPro" id="IPR046886">
    <property type="entry name" value="RsmE_MTase_dom"/>
</dbReference>
<comment type="subcellular location">
    <subcellularLocation>
        <location evidence="1 12">Cytoplasm</location>
    </subcellularLocation>
</comment>
<evidence type="ECO:0000313" key="18">
    <source>
        <dbReference type="Proteomes" id="UP000181801"/>
    </source>
</evidence>
<dbReference type="NCBIfam" id="TIGR00046">
    <property type="entry name" value="RsmE family RNA methyltransferase"/>
    <property type="match status" value="1"/>
</dbReference>
<dbReference type="InterPro" id="IPR015947">
    <property type="entry name" value="PUA-like_sf"/>
</dbReference>
<keyword evidence="9 12" id="KW-0949">S-adenosyl-L-methionine</keyword>
<dbReference type="GO" id="GO:0005737">
    <property type="term" value="C:cytoplasm"/>
    <property type="evidence" value="ECO:0007669"/>
    <property type="project" value="UniProtKB-SubCell"/>
</dbReference>
<evidence type="ECO:0000313" key="16">
    <source>
        <dbReference type="EMBL" id="OIN62972.1"/>
    </source>
</evidence>
<evidence type="ECO:0000313" key="15">
    <source>
        <dbReference type="EMBL" id="KFI69991.1"/>
    </source>
</evidence>
<dbReference type="PIRSF" id="PIRSF015601">
    <property type="entry name" value="MTase_slr0722"/>
    <property type="match status" value="1"/>
</dbReference>
<sequence length="265" mass="28645">MTDALFLFDPQVDDVPVNSDELHAGWKLTLPAHIKRHAVQAMRLKAGDSLQLSDGNGLRIQAVMADPEAGLAEVVEVGREPEPLTRLALIQALAKTGHDEQAIDMATQIGVDQVVPWQADRSIAKWKVGRTDKKWNSVLDAATEQSRRAFKPQLEACASSKEVVAICRRACVHGDVVIVLHQDATDTWSGVEEKVTQLVERTLQDGRPRTVSVVVGPEGGISEQEVADFVKAGAVSCVLGHNILRAATAGPVALSLLSRVLGRYE</sequence>
<evidence type="ECO:0000256" key="2">
    <source>
        <dbReference type="ARBA" id="ARBA00005528"/>
    </source>
</evidence>
<evidence type="ECO:0000256" key="3">
    <source>
        <dbReference type="ARBA" id="ARBA00012328"/>
    </source>
</evidence>
<dbReference type="SUPFAM" id="SSF88697">
    <property type="entry name" value="PUA domain-like"/>
    <property type="match status" value="1"/>
</dbReference>
<keyword evidence="6 12" id="KW-0698">rRNA processing</keyword>
<evidence type="ECO:0000313" key="17">
    <source>
        <dbReference type="Proteomes" id="UP000029024"/>
    </source>
</evidence>
<evidence type="ECO:0000256" key="12">
    <source>
        <dbReference type="PIRNR" id="PIRNR015601"/>
    </source>
</evidence>
<dbReference type="InterPro" id="IPR029026">
    <property type="entry name" value="tRNA_m1G_MTases_N"/>
</dbReference>
<evidence type="ECO:0000256" key="5">
    <source>
        <dbReference type="ARBA" id="ARBA00022490"/>
    </source>
</evidence>
<gene>
    <name evidence="16" type="ORF">BFS26_06505</name>
    <name evidence="15" type="ORF">BLSS_0301</name>
</gene>
<evidence type="ECO:0000259" key="13">
    <source>
        <dbReference type="Pfam" id="PF04452"/>
    </source>
</evidence>
<evidence type="ECO:0000256" key="1">
    <source>
        <dbReference type="ARBA" id="ARBA00004496"/>
    </source>
</evidence>
<dbReference type="EC" id="2.1.1.193" evidence="3 12"/>
<protein>
    <recommendedName>
        <fullName evidence="4 12">Ribosomal RNA small subunit methyltransferase E</fullName>
        <ecNumber evidence="3 12">2.1.1.193</ecNumber>
    </recommendedName>
</protein>
<reference evidence="16 18" key="2">
    <citation type="journal article" date="2016" name="BMC Microbiol.">
        <title>Fucosyllactose and L-fucose utilization of infant Bifidobacterium longum and Bifidobacterium kashiwanohense.</title>
        <authorList>
            <person name="Bunesova V."/>
            <person name="Lacroix C."/>
            <person name="Schwab C."/>
        </authorList>
    </citation>
    <scope>NUCLEOTIDE SEQUENCE [LARGE SCALE GENOMIC DNA]</scope>
    <source>
        <strain evidence="16 18">BSM11-5</strain>
    </source>
</reference>
<dbReference type="Proteomes" id="UP000029024">
    <property type="component" value="Unassembled WGS sequence"/>
</dbReference>